<dbReference type="InterPro" id="IPR036928">
    <property type="entry name" value="AS_sf"/>
</dbReference>
<dbReference type="OrthoDB" id="566138at2759"/>
<dbReference type="InterPro" id="IPR023631">
    <property type="entry name" value="Amidase_dom"/>
</dbReference>
<dbReference type="Gene3D" id="3.90.1300.10">
    <property type="entry name" value="Amidase signature (AS) domain"/>
    <property type="match status" value="1"/>
</dbReference>
<sequence length="687" mass="75036">MSDHKMATFDIFEATIEDHKKALSSGAVTSVELVTSYLIRIGRYDNRDGLNAFTLFNPKVLDEAAASDAWRASRKPPRPLEGIPYTLKDSYKYVGLSVTNGSPALEGLQSNEDSAIAARLRAAGAVMIGKTNMPPMAAGGMQRGLYGRAESPYSKKYLTAAFSSGSSNGAATSTTTNMACFGLGSETVSSGRSPASNNALVAYTPSRGVLSCRGLWPLYVTCDVPVPYTRTVADMLELLAVIAEPDQETKGDFWRDQQHVKLPVPQNVQYQAQNQPNSLKGKRIGVPKIYIGQQDSDPHAKSVVTSDAVLKLWQTARADLEALGAEVIPTDFPLVTNYENDSKSREANNVEGAPSDWNLIERGSLIAKSWNEFLIQTNDATLKTIADVNPNLLFPKPPNYVPDTFLEVRNWIKYAELPNFATAYDNCSLKDHPGLEKALPALEDQRKRDLEDWMDAQKLDCVVFPANGDVGLADLEFELESTRHSLQNGIKYSNGNRAIRHLGVPTVSVPMGNMEEREGMPLNLTFAGKAYDDEKLLAYAYAFETKTKRRRAPTLAPKLDTDVIRLAHASATVGAHLSATVKPIPDATDPKIDITGTVAFDDGIENACVEVFLDGVKAWEKSIPRGSEVNGEGLKSPFHAILDYPTPYAPVLGWELKAMQPKPIMVLIVTRSGGGSVDTKVFWTERS</sequence>
<evidence type="ECO:0000313" key="3">
    <source>
        <dbReference type="Proteomes" id="UP000799778"/>
    </source>
</evidence>
<dbReference type="GeneID" id="54278265"/>
<reference evidence="2" key="1">
    <citation type="journal article" date="2020" name="Stud. Mycol.">
        <title>101 Dothideomycetes genomes: a test case for predicting lifestyles and emergence of pathogens.</title>
        <authorList>
            <person name="Haridas S."/>
            <person name="Albert R."/>
            <person name="Binder M."/>
            <person name="Bloem J."/>
            <person name="Labutti K."/>
            <person name="Salamov A."/>
            <person name="Andreopoulos B."/>
            <person name="Baker S."/>
            <person name="Barry K."/>
            <person name="Bills G."/>
            <person name="Bluhm B."/>
            <person name="Cannon C."/>
            <person name="Castanera R."/>
            <person name="Culley D."/>
            <person name="Daum C."/>
            <person name="Ezra D."/>
            <person name="Gonzalez J."/>
            <person name="Henrissat B."/>
            <person name="Kuo A."/>
            <person name="Liang C."/>
            <person name="Lipzen A."/>
            <person name="Lutzoni F."/>
            <person name="Magnuson J."/>
            <person name="Mondo S."/>
            <person name="Nolan M."/>
            <person name="Ohm R."/>
            <person name="Pangilinan J."/>
            <person name="Park H.-J."/>
            <person name="Ramirez L."/>
            <person name="Alfaro M."/>
            <person name="Sun H."/>
            <person name="Tritt A."/>
            <person name="Yoshinaga Y."/>
            <person name="Zwiers L.-H."/>
            <person name="Turgeon B."/>
            <person name="Goodwin S."/>
            <person name="Spatafora J."/>
            <person name="Crous P."/>
            <person name="Grigoriev I."/>
        </authorList>
    </citation>
    <scope>NUCLEOTIDE SEQUENCE</scope>
    <source>
        <strain evidence="2">CBS 175.79</strain>
    </source>
</reference>
<accession>A0A6A5Y4B7</accession>
<dbReference type="NCBIfam" id="NF005127">
    <property type="entry name" value="PRK06565.1"/>
    <property type="match status" value="1"/>
</dbReference>
<gene>
    <name evidence="2" type="ORF">BU24DRAFT_118206</name>
</gene>
<dbReference type="EMBL" id="ML978067">
    <property type="protein sequence ID" value="KAF2019354.1"/>
    <property type="molecule type" value="Genomic_DNA"/>
</dbReference>
<dbReference type="SUPFAM" id="SSF75304">
    <property type="entry name" value="Amidase signature (AS) enzymes"/>
    <property type="match status" value="1"/>
</dbReference>
<feature type="domain" description="Amidase" evidence="1">
    <location>
        <begin position="32"/>
        <end position="338"/>
    </location>
</feature>
<name>A0A6A5Y4B7_9PLEO</name>
<dbReference type="PANTHER" id="PTHR42678">
    <property type="entry name" value="AMIDASE"/>
    <property type="match status" value="1"/>
</dbReference>
<dbReference type="AlphaFoldDB" id="A0A6A5Y4B7"/>
<organism evidence="2 3">
    <name type="scientific">Aaosphaeria arxii CBS 175.79</name>
    <dbReference type="NCBI Taxonomy" id="1450172"/>
    <lineage>
        <taxon>Eukaryota</taxon>
        <taxon>Fungi</taxon>
        <taxon>Dikarya</taxon>
        <taxon>Ascomycota</taxon>
        <taxon>Pezizomycotina</taxon>
        <taxon>Dothideomycetes</taxon>
        <taxon>Pleosporomycetidae</taxon>
        <taxon>Pleosporales</taxon>
        <taxon>Pleosporales incertae sedis</taxon>
        <taxon>Aaosphaeria</taxon>
    </lineage>
</organism>
<proteinExistence type="predicted"/>
<keyword evidence="3" id="KW-1185">Reference proteome</keyword>
<protein>
    <submittedName>
        <fullName evidence="2">Amidase signature enzyme</fullName>
    </submittedName>
</protein>
<dbReference type="RefSeq" id="XP_033387693.1">
    <property type="nucleotide sequence ID" value="XM_033520868.1"/>
</dbReference>
<dbReference type="Pfam" id="PF01425">
    <property type="entry name" value="Amidase"/>
    <property type="match status" value="1"/>
</dbReference>
<evidence type="ECO:0000313" key="2">
    <source>
        <dbReference type="EMBL" id="KAF2019354.1"/>
    </source>
</evidence>
<evidence type="ECO:0000259" key="1">
    <source>
        <dbReference type="Pfam" id="PF01425"/>
    </source>
</evidence>
<dbReference type="Proteomes" id="UP000799778">
    <property type="component" value="Unassembled WGS sequence"/>
</dbReference>
<dbReference type="PANTHER" id="PTHR42678:SF11">
    <property type="entry name" value="AMIDASE FAMILY PROTEIN"/>
    <property type="match status" value="1"/>
</dbReference>